<keyword evidence="6 7" id="KW-0472">Membrane</keyword>
<dbReference type="CDD" id="cd06261">
    <property type="entry name" value="TM_PBP2"/>
    <property type="match status" value="1"/>
</dbReference>
<evidence type="ECO:0000256" key="4">
    <source>
        <dbReference type="ARBA" id="ARBA00022692"/>
    </source>
</evidence>
<dbReference type="RefSeq" id="WP_013658279.1">
    <property type="nucleotide sequence ID" value="NC_015275.1"/>
</dbReference>
<dbReference type="PANTHER" id="PTHR43744">
    <property type="entry name" value="ABC TRANSPORTER PERMEASE PROTEIN MG189-RELATED-RELATED"/>
    <property type="match status" value="1"/>
</dbReference>
<dbReference type="InterPro" id="IPR000515">
    <property type="entry name" value="MetI-like"/>
</dbReference>
<keyword evidence="10" id="KW-1185">Reference proteome</keyword>
<dbReference type="eggNOG" id="COG0395">
    <property type="taxonomic scope" value="Bacteria"/>
</dbReference>
<dbReference type="InterPro" id="IPR035906">
    <property type="entry name" value="MetI-like_sf"/>
</dbReference>
<dbReference type="PANTHER" id="PTHR43744:SF12">
    <property type="entry name" value="ABC TRANSPORTER PERMEASE PROTEIN MG189-RELATED"/>
    <property type="match status" value="1"/>
</dbReference>
<protein>
    <submittedName>
        <fullName evidence="9">ABC-type transporter, integral membrane subunit</fullName>
    </submittedName>
</protein>
<feature type="domain" description="ABC transmembrane type-1" evidence="8">
    <location>
        <begin position="89"/>
        <end position="280"/>
    </location>
</feature>
<keyword evidence="4 7" id="KW-0812">Transmembrane</keyword>
<dbReference type="SUPFAM" id="SSF161098">
    <property type="entry name" value="MetI-like"/>
    <property type="match status" value="1"/>
</dbReference>
<accession>F2JQL8</accession>
<evidence type="ECO:0000256" key="7">
    <source>
        <dbReference type="RuleBase" id="RU363032"/>
    </source>
</evidence>
<organism evidence="9 10">
    <name type="scientific">Cellulosilyticum lentocellum (strain ATCC 49066 / DSM 5427 / NCIMB 11756 / RHM5)</name>
    <name type="common">Clostridium lentocellum</name>
    <dbReference type="NCBI Taxonomy" id="642492"/>
    <lineage>
        <taxon>Bacteria</taxon>
        <taxon>Bacillati</taxon>
        <taxon>Bacillota</taxon>
        <taxon>Clostridia</taxon>
        <taxon>Lachnospirales</taxon>
        <taxon>Cellulosilyticaceae</taxon>
        <taxon>Cellulosilyticum</taxon>
    </lineage>
</organism>
<dbReference type="Gene3D" id="1.10.3720.10">
    <property type="entry name" value="MetI-like"/>
    <property type="match status" value="1"/>
</dbReference>
<evidence type="ECO:0000256" key="1">
    <source>
        <dbReference type="ARBA" id="ARBA00004651"/>
    </source>
</evidence>
<evidence type="ECO:0000313" key="10">
    <source>
        <dbReference type="Proteomes" id="UP000008467"/>
    </source>
</evidence>
<reference evidence="9 10" key="1">
    <citation type="journal article" date="2011" name="J. Bacteriol.">
        <title>Complete genome sequence of the cellulose-degrading bacterium Cellulosilyticum lentocellum.</title>
        <authorList>
            <consortium name="US DOE Joint Genome Institute"/>
            <person name="Miller D.A."/>
            <person name="Suen G."/>
            <person name="Bruce D."/>
            <person name="Copeland A."/>
            <person name="Cheng J.F."/>
            <person name="Detter C."/>
            <person name="Goodwin L.A."/>
            <person name="Han C.S."/>
            <person name="Hauser L.J."/>
            <person name="Land M.L."/>
            <person name="Lapidus A."/>
            <person name="Lucas S."/>
            <person name="Meincke L."/>
            <person name="Pitluck S."/>
            <person name="Tapia R."/>
            <person name="Teshima H."/>
            <person name="Woyke T."/>
            <person name="Fox B.G."/>
            <person name="Angert E.R."/>
            <person name="Currie C.R."/>
        </authorList>
    </citation>
    <scope>NUCLEOTIDE SEQUENCE [LARGE SCALE GENOMIC DNA]</scope>
    <source>
        <strain evidence="10">ATCC 49066 / DSM 5427 / NCIMB 11756 / RHM5</strain>
    </source>
</reference>
<comment type="subcellular location">
    <subcellularLocation>
        <location evidence="1 7">Cell membrane</location>
        <topology evidence="1 7">Multi-pass membrane protein</topology>
    </subcellularLocation>
</comment>
<dbReference type="HOGENOM" id="CLU_016047_1_2_9"/>
<feature type="transmembrane region" description="Helical" evidence="7">
    <location>
        <begin position="160"/>
        <end position="180"/>
    </location>
</feature>
<feature type="transmembrane region" description="Helical" evidence="7">
    <location>
        <begin position="27"/>
        <end position="49"/>
    </location>
</feature>
<evidence type="ECO:0000256" key="2">
    <source>
        <dbReference type="ARBA" id="ARBA00022448"/>
    </source>
</evidence>
<feature type="transmembrane region" description="Helical" evidence="7">
    <location>
        <begin position="262"/>
        <end position="280"/>
    </location>
</feature>
<comment type="similarity">
    <text evidence="7">Belongs to the binding-protein-dependent transport system permease family.</text>
</comment>
<evidence type="ECO:0000256" key="6">
    <source>
        <dbReference type="ARBA" id="ARBA00023136"/>
    </source>
</evidence>
<dbReference type="KEGG" id="cle:Clole_3310"/>
<gene>
    <name evidence="9" type="ordered locus">Clole_3310</name>
</gene>
<dbReference type="STRING" id="642492.Clole_3310"/>
<sequence length="295" mass="33073">MPAQVVQQKQVNKNSHKVGIKTHIASFFLNAFLILFSASCIFPLVWMFLSSLKEKREFNADIMGLPTSPTFSNYIKILNNEDYHLAESMFNSVRTTALSIILIVLFGFIVGYILARVKFKGNRILYVMFLMGMLIPVHSLLVPIYVVFKNTHLNNQWFTLIIPYVAFGLPIAIFLVEAFIKSVPIELEEAAAIDGSSFSNTLFKIILPVTKPILVTIAIIQTFACWNEFSFALVLIQDANLQTVPLAMTMFKGQFASDYPKIMAAMLLTMSPIVVLYFSFSKQIIKGMVSGAVKG</sequence>
<dbReference type="Pfam" id="PF00528">
    <property type="entry name" value="BPD_transp_1"/>
    <property type="match status" value="1"/>
</dbReference>
<proteinExistence type="inferred from homology"/>
<keyword evidence="2 7" id="KW-0813">Transport</keyword>
<dbReference type="PROSITE" id="PS50928">
    <property type="entry name" value="ABC_TM1"/>
    <property type="match status" value="1"/>
</dbReference>
<evidence type="ECO:0000313" key="9">
    <source>
        <dbReference type="EMBL" id="ADZ85002.1"/>
    </source>
</evidence>
<evidence type="ECO:0000259" key="8">
    <source>
        <dbReference type="PROSITE" id="PS50928"/>
    </source>
</evidence>
<evidence type="ECO:0000256" key="3">
    <source>
        <dbReference type="ARBA" id="ARBA00022475"/>
    </source>
</evidence>
<dbReference type="GO" id="GO:0055085">
    <property type="term" value="P:transmembrane transport"/>
    <property type="evidence" value="ECO:0007669"/>
    <property type="project" value="InterPro"/>
</dbReference>
<keyword evidence="5 7" id="KW-1133">Transmembrane helix</keyword>
<dbReference type="GO" id="GO:0005886">
    <property type="term" value="C:plasma membrane"/>
    <property type="evidence" value="ECO:0007669"/>
    <property type="project" value="UniProtKB-SubCell"/>
</dbReference>
<dbReference type="EMBL" id="CP002582">
    <property type="protein sequence ID" value="ADZ85002.1"/>
    <property type="molecule type" value="Genomic_DNA"/>
</dbReference>
<feature type="transmembrane region" description="Helical" evidence="7">
    <location>
        <begin position="97"/>
        <end position="115"/>
    </location>
</feature>
<name>F2JQL8_CELLD</name>
<feature type="transmembrane region" description="Helical" evidence="7">
    <location>
        <begin position="124"/>
        <end position="148"/>
    </location>
</feature>
<evidence type="ECO:0000256" key="5">
    <source>
        <dbReference type="ARBA" id="ARBA00022989"/>
    </source>
</evidence>
<dbReference type="AlphaFoldDB" id="F2JQL8"/>
<dbReference type="Proteomes" id="UP000008467">
    <property type="component" value="Chromosome"/>
</dbReference>
<keyword evidence="3" id="KW-1003">Cell membrane</keyword>